<sequence length="165" mass="18105">MPDLQRLDARHAAALLDFERENRAYFARFVPDRGDDYFTGFADRLAELLADQAAGLLHFHVLVDDDGTVLGRFNLVDVQDGGAELGYRVAERATGRGVATDGVRRVCALALDTYGLRRLYASATRDNAASLAVLRRTGFVPVGEVMLHRPGIRHVLDLTAPKPSV</sequence>
<keyword evidence="5" id="KW-1185">Reference proteome</keyword>
<feature type="domain" description="N-acetyltransferase" evidence="1">
    <location>
        <begin position="16"/>
        <end position="159"/>
    </location>
</feature>
<proteinExistence type="predicted"/>
<dbReference type="InterPro" id="IPR016181">
    <property type="entry name" value="Acyl_CoA_acyltransferase"/>
</dbReference>
<dbReference type="Proteomes" id="UP000285744">
    <property type="component" value="Unassembled WGS sequence"/>
</dbReference>
<dbReference type="AlphaFoldDB" id="A0A420F3G6"/>
<dbReference type="OrthoDB" id="5125488at2"/>
<dbReference type="InterPro" id="IPR000182">
    <property type="entry name" value="GNAT_dom"/>
</dbReference>
<organism evidence="2 4">
    <name type="scientific">Micromonospora globbae</name>
    <dbReference type="NCBI Taxonomy" id="1894969"/>
    <lineage>
        <taxon>Bacteria</taxon>
        <taxon>Bacillati</taxon>
        <taxon>Actinomycetota</taxon>
        <taxon>Actinomycetes</taxon>
        <taxon>Micromonosporales</taxon>
        <taxon>Micromonosporaceae</taxon>
        <taxon>Micromonospora</taxon>
    </lineage>
</organism>
<keyword evidence="2" id="KW-0808">Transferase</keyword>
<gene>
    <name evidence="2" type="ORF">D7I43_10415</name>
    <name evidence="3" type="ORF">OG994_24205</name>
</gene>
<accession>A0A420F3G6</accession>
<protein>
    <submittedName>
        <fullName evidence="2 3">N-acetyltransferase</fullName>
    </submittedName>
</protein>
<name>A0A420F3G6_9ACTN</name>
<evidence type="ECO:0000313" key="5">
    <source>
        <dbReference type="Proteomes" id="UP001432190"/>
    </source>
</evidence>
<reference evidence="3" key="2">
    <citation type="submission" date="2022-10" db="EMBL/GenBank/DDBJ databases">
        <title>The complete genomes of actinobacterial strains from the NBC collection.</title>
        <authorList>
            <person name="Joergensen T.S."/>
            <person name="Alvarez Arevalo M."/>
            <person name="Sterndorff E.B."/>
            <person name="Faurdal D."/>
            <person name="Vuksanovic O."/>
            <person name="Mourched A.-S."/>
            <person name="Charusanti P."/>
            <person name="Shaw S."/>
            <person name="Blin K."/>
            <person name="Weber T."/>
        </authorList>
    </citation>
    <scope>NUCLEOTIDE SEQUENCE</scope>
    <source>
        <strain evidence="3">NBC_00256</strain>
    </source>
</reference>
<reference evidence="2 4" key="1">
    <citation type="journal article" date="2018" name="Int. J. Syst. Evol. Microbiol.">
        <title>Micromonospora globbae sp. nov., an endophytic actinomycete isolated from roots of Globba winitii C. H. Wright.</title>
        <authorList>
            <person name="Kuncharoen N."/>
            <person name="Pittayakhajonwut P."/>
            <person name="Tanasupawat S."/>
        </authorList>
    </citation>
    <scope>NUCLEOTIDE SEQUENCE [LARGE SCALE GENOMIC DNA]</scope>
    <source>
        <strain evidence="2 4">WPS1-2</strain>
    </source>
</reference>
<evidence type="ECO:0000313" key="4">
    <source>
        <dbReference type="Proteomes" id="UP000285744"/>
    </source>
</evidence>
<evidence type="ECO:0000313" key="2">
    <source>
        <dbReference type="EMBL" id="RKF27460.1"/>
    </source>
</evidence>
<dbReference type="InterPro" id="IPR051531">
    <property type="entry name" value="N-acetyltransferase"/>
</dbReference>
<evidence type="ECO:0000259" key="1">
    <source>
        <dbReference type="PROSITE" id="PS51186"/>
    </source>
</evidence>
<dbReference type="Gene3D" id="3.40.630.30">
    <property type="match status" value="1"/>
</dbReference>
<dbReference type="GO" id="GO:0016747">
    <property type="term" value="F:acyltransferase activity, transferring groups other than amino-acyl groups"/>
    <property type="evidence" value="ECO:0007669"/>
    <property type="project" value="InterPro"/>
</dbReference>
<dbReference type="SUPFAM" id="SSF55729">
    <property type="entry name" value="Acyl-CoA N-acyltransferases (Nat)"/>
    <property type="match status" value="1"/>
</dbReference>
<dbReference type="EMBL" id="CP108084">
    <property type="protein sequence ID" value="WUP48663.1"/>
    <property type="molecule type" value="Genomic_DNA"/>
</dbReference>
<dbReference type="EMBL" id="RAQQ01000006">
    <property type="protein sequence ID" value="RKF27460.1"/>
    <property type="molecule type" value="Genomic_DNA"/>
</dbReference>
<dbReference type="Proteomes" id="UP001432190">
    <property type="component" value="Chromosome"/>
</dbReference>
<evidence type="ECO:0000313" key="3">
    <source>
        <dbReference type="EMBL" id="WUP48663.1"/>
    </source>
</evidence>
<dbReference type="PROSITE" id="PS51186">
    <property type="entry name" value="GNAT"/>
    <property type="match status" value="1"/>
</dbReference>
<dbReference type="Pfam" id="PF13302">
    <property type="entry name" value="Acetyltransf_3"/>
    <property type="match status" value="1"/>
</dbReference>
<dbReference type="PANTHER" id="PTHR43792">
    <property type="entry name" value="GNAT FAMILY, PUTATIVE (AFU_ORTHOLOGUE AFUA_3G00765)-RELATED-RELATED"/>
    <property type="match status" value="1"/>
</dbReference>
<dbReference type="RefSeq" id="WP_120328226.1">
    <property type="nucleotide sequence ID" value="NZ_CP108084.1"/>
</dbReference>